<sequence>MRKILYLFVVVLLLSFKGKTNDCDNLAKVINSPEFSKHFNLSNKSNNVITIYSDLDQSKLCDKLKISNGKTIVFAKLNFQVKLNDNSRGKVTSPRIVVSKQNNEYHFFETETNLKFQASVKKGKVVNISYGVF</sequence>
<gene>
    <name evidence="1" type="ORF">EPI11_12130</name>
</gene>
<dbReference type="Proteomes" id="UP000287527">
    <property type="component" value="Unassembled WGS sequence"/>
</dbReference>
<dbReference type="RefSeq" id="WP_128390242.1">
    <property type="nucleotide sequence ID" value="NZ_SBII01000008.1"/>
</dbReference>
<evidence type="ECO:0000313" key="2">
    <source>
        <dbReference type="Proteomes" id="UP000287527"/>
    </source>
</evidence>
<proteinExistence type="predicted"/>
<dbReference type="EMBL" id="SBII01000008">
    <property type="protein sequence ID" value="RWW99693.1"/>
    <property type="molecule type" value="Genomic_DNA"/>
</dbReference>
<dbReference type="OrthoDB" id="9964719at2"/>
<comment type="caution">
    <text evidence="1">The sequence shown here is derived from an EMBL/GenBank/DDBJ whole genome shotgun (WGS) entry which is preliminary data.</text>
</comment>
<protein>
    <submittedName>
        <fullName evidence="1">Uncharacterized protein</fullName>
    </submittedName>
</protein>
<organism evidence="1 2">
    <name type="scientific">Flavobacterium cerinum</name>
    <dbReference type="NCBI Taxonomy" id="2502784"/>
    <lineage>
        <taxon>Bacteria</taxon>
        <taxon>Pseudomonadati</taxon>
        <taxon>Bacteroidota</taxon>
        <taxon>Flavobacteriia</taxon>
        <taxon>Flavobacteriales</taxon>
        <taxon>Flavobacteriaceae</taxon>
        <taxon>Flavobacterium</taxon>
    </lineage>
</organism>
<accession>A0A444H8X1</accession>
<evidence type="ECO:0000313" key="1">
    <source>
        <dbReference type="EMBL" id="RWW99693.1"/>
    </source>
</evidence>
<name>A0A444H8X1_9FLAO</name>
<keyword evidence="2" id="KW-1185">Reference proteome</keyword>
<reference evidence="1 2" key="1">
    <citation type="submission" date="2019-01" db="EMBL/GenBank/DDBJ databases">
        <title>Flavobacterium sp. nov.,isolated from freshwater.</title>
        <authorList>
            <person name="Zhang R."/>
            <person name="Du Z.-J."/>
        </authorList>
    </citation>
    <scope>NUCLEOTIDE SEQUENCE [LARGE SCALE GENOMIC DNA]</scope>
    <source>
        <strain evidence="1 2">1E403</strain>
    </source>
</reference>
<dbReference type="AlphaFoldDB" id="A0A444H8X1"/>